<protein>
    <recommendedName>
        <fullName evidence="4">Transporter</fullName>
    </recommendedName>
</protein>
<feature type="region of interest" description="Disordered" evidence="1">
    <location>
        <begin position="241"/>
        <end position="260"/>
    </location>
</feature>
<evidence type="ECO:0008006" key="4">
    <source>
        <dbReference type="Google" id="ProtNLM"/>
    </source>
</evidence>
<keyword evidence="3" id="KW-1185">Reference proteome</keyword>
<evidence type="ECO:0000313" key="2">
    <source>
        <dbReference type="EMBL" id="MBC3863848.1"/>
    </source>
</evidence>
<dbReference type="EMBL" id="JACOFV010000018">
    <property type="protein sequence ID" value="MBC3863848.1"/>
    <property type="molecule type" value="Genomic_DNA"/>
</dbReference>
<dbReference type="Proteomes" id="UP000634011">
    <property type="component" value="Unassembled WGS sequence"/>
</dbReference>
<organism evidence="2 3">
    <name type="scientific">Undibacterium jejuense</name>
    <dbReference type="NCBI Taxonomy" id="1344949"/>
    <lineage>
        <taxon>Bacteria</taxon>
        <taxon>Pseudomonadati</taxon>
        <taxon>Pseudomonadota</taxon>
        <taxon>Betaproteobacteria</taxon>
        <taxon>Burkholderiales</taxon>
        <taxon>Oxalobacteraceae</taxon>
        <taxon>Undibacterium</taxon>
    </lineage>
</organism>
<evidence type="ECO:0000313" key="3">
    <source>
        <dbReference type="Proteomes" id="UP000634011"/>
    </source>
</evidence>
<proteinExistence type="predicted"/>
<evidence type="ECO:0000256" key="1">
    <source>
        <dbReference type="SAM" id="MobiDB-lite"/>
    </source>
</evidence>
<accession>A0A923KQG0</accession>
<sequence>MLSGFVLSAPASASCGASFCLVNTDWAIQGAWLDHGVHLDLRYEQVGQDQLMRGSDKINANQIDIGNREVETRSHRWLANLDYGLNEHWGLSGSLPFLDRSHEHTENGKPVTWNFRQIGDVRIMARYQTALFEDAQGGAAVSGFNLGLKLPTGKTTIANDTGTKAERSLQPGTGSTDLLAGIYYRKILPNLRSSWFVQANIESPLTEKDGFRPGSKYGFDLGIRTDLNDKIAPMLQLNLQRKSKDSGSNAEPDNSGGSSVSISPGISIKLSGQTSAYGFVQIPLRQSVNGTQLVANWAATLGLQSTF</sequence>
<dbReference type="AlphaFoldDB" id="A0A923KQG0"/>
<comment type="caution">
    <text evidence="2">The sequence shown here is derived from an EMBL/GenBank/DDBJ whole genome shotgun (WGS) entry which is preliminary data.</text>
</comment>
<gene>
    <name evidence="2" type="ORF">H8K32_17210</name>
</gene>
<name>A0A923KQG0_9BURK</name>
<reference evidence="2" key="1">
    <citation type="submission" date="2020-08" db="EMBL/GenBank/DDBJ databases">
        <title>Novel species isolated from subtropical streams in China.</title>
        <authorList>
            <person name="Lu H."/>
        </authorList>
    </citation>
    <scope>NUCLEOTIDE SEQUENCE</scope>
    <source>
        <strain evidence="2">KACC 12607</strain>
    </source>
</reference>